<comment type="caution">
    <text evidence="7">The sequence shown here is derived from an EMBL/GenBank/DDBJ whole genome shotgun (WGS) entry which is preliminary data.</text>
</comment>
<dbReference type="InterPro" id="IPR052752">
    <property type="entry name" value="NACHT-WD_repeat"/>
</dbReference>
<evidence type="ECO:0000256" key="3">
    <source>
        <dbReference type="PROSITE-ProRule" id="PRU00221"/>
    </source>
</evidence>
<accession>A0AAN8KED1</accession>
<dbReference type="Pfam" id="PF13271">
    <property type="entry name" value="DUF4062"/>
    <property type="match status" value="1"/>
</dbReference>
<dbReference type="EMBL" id="JAZGQO010000002">
    <property type="protein sequence ID" value="KAK6192030.1"/>
    <property type="molecule type" value="Genomic_DNA"/>
</dbReference>
<dbReference type="SUPFAM" id="SSF50978">
    <property type="entry name" value="WD40 repeat-like"/>
    <property type="match status" value="2"/>
</dbReference>
<evidence type="ECO:0000259" key="4">
    <source>
        <dbReference type="Pfam" id="PF13191"/>
    </source>
</evidence>
<feature type="domain" description="DUF4062" evidence="5">
    <location>
        <begin position="56"/>
        <end position="151"/>
    </location>
</feature>
<proteinExistence type="predicted"/>
<feature type="repeat" description="WD" evidence="3">
    <location>
        <begin position="924"/>
        <end position="965"/>
    </location>
</feature>
<sequence>MGCGGSVPVYSLLENQPLEQSYPSNNNGNLEDKSKVEDILRGDLSTECPSTAKIVRIFTSSTFTDTLYERNSLIERVYPRLKEFCQSRGYEFQVVDMRWGVRDEATDDHMTSELCLREVDLCKKLSTGPSFVTFLSHKYGYRYFPRQIDASELEIIKDNMKSEESKQLLNRWFKKDENSVPPIYILQPISSHIPSFLSHNADDKKKARTQWYEESEKLQESIISTAEICLDENQVERYLMSVTEVEIRRGILNSKQDGERSFWFHRVIEDIDDQPSSYLLSRYKECVGNENHVVQAQEMLQKLREMRLKPALPHDHYKTYNIPWTEKGIDPNGVSSHQQYINKLCEDFESDMKEMIQRAIENKQKSLISSELYQEVVQHAVFCQEKCQAFHGRQNTLSAIRNYLTSDSQEPCIVYGTSGCGKTSVVAMAANNCRVWLGNKCITLLRFIGTTPKSSAIGSLLLTLTNQINMIYGGTSAKSYTNLRDITDDFLKSLGLASKQNPLIIFMDSLDQLDPGGNAKQMFWLPRKLPQNVKVVLSTLPEPQYECYPKLQAMFPVKSNRQFIEVPNLPEKDAKGILSKWFELRKRTLQPHQMTVLLDAFKKCPLPLFLKLSFDEACQWTSYSNRDTTVLETTVRGIVNHLFSRVEALHGKMLVSRALGYLTLSKSGLTEAELEDILSCDDDVLNDVYMYWTPPIRRLPPLILVRMRSELEQYFVVRGADGARVTYWYHRQFVEAARDRYLMDINITKTMNSRLADYFSGIWANGKSKPFTNANKTSSADRHVASQPLMFGETFNYRKINNLAYHRLQADQLQLLKSECLCCFQFISAKLKSQGLRQLLDDYIQARNQYPDDEDIKCVEDALQLSQNALQYNNNELPSQLLGRIEPTKTLNQLLEDCKKSSSYYLEPNQSVLIKPGGSLVHCLAQHTDKPTTVDITSDAQIAVTCSYDKTINVWDVKQGRLLKMFDEVGDKMEMLRLCSDHVVVFKCSVGFIGYNIDTGIEIYRITNGVTFCLCGNNKEYLCIVDNNCISLYTSNNGKLVKQVKCSVATLDNKSQCTGCEKYVASTCDQNKDLVIFDVLTRSFTGIVEGYCEVFVFSPDSTRLYTSHKFKPALYVYNTQDLTSCRTIEGKENIFAQGSLKITKDGRFVYFYYYSDVYIWDVVEESQSVLINHPTQITDIVTIDSRIVVTTAEDRAVRIWDLNRKHNDDGDQDRNGNKGAKVMSTVLFNNPRYVIFKIKRGFYWSWQLYDLFLQKPIKKSTKFGPNFEIFIDDQHVLICGNTKIKLLDLSTMEFKVTYEGQIYSPQGNEIRVIKNSKEFITWSEGQMSIKVYDVQTGKCSKILSANKKHKLESFTVNKDENILVTEGKCEEGVIFYIFDVETYTYKQSVSSDTLGLNTVGIDAKDFIINPQGSKILFKYEEFHKMEIIVCDLFTGTLSQRLLARSVISGTTPVNYQLLTSSTVLIHQEDCFMKVYDFINGSLLMEKNNCNKVSVIDNGPYFLTYGKLKGDNAVKVWDRQKLTSLASFYMDAELRTARCTTDGYHILLTTQEIGDPIIFQLKGGKQIPEYFNYKQLEDYKELYSHSDEDKDIMVLEDQDATKYYFKQES</sequence>
<dbReference type="InterPro" id="IPR036322">
    <property type="entry name" value="WD40_repeat_dom_sf"/>
</dbReference>
<evidence type="ECO:0000259" key="5">
    <source>
        <dbReference type="Pfam" id="PF13271"/>
    </source>
</evidence>
<dbReference type="Gene3D" id="1.25.40.370">
    <property type="match status" value="1"/>
</dbReference>
<feature type="domain" description="Orc1-like AAA ATPase" evidence="4">
    <location>
        <begin position="390"/>
        <end position="517"/>
    </location>
</feature>
<dbReference type="PANTHER" id="PTHR19871">
    <property type="entry name" value="BETA TRANSDUCIN-RELATED PROTEIN"/>
    <property type="match status" value="1"/>
</dbReference>
<evidence type="ECO:0000259" key="6">
    <source>
        <dbReference type="Pfam" id="PF25469"/>
    </source>
</evidence>
<keyword evidence="2" id="KW-0677">Repeat</keyword>
<evidence type="ECO:0000256" key="2">
    <source>
        <dbReference type="ARBA" id="ARBA00022737"/>
    </source>
</evidence>
<protein>
    <submittedName>
        <fullName evidence="7">Uncharacterized protein</fullName>
    </submittedName>
</protein>
<dbReference type="Proteomes" id="UP001347796">
    <property type="component" value="Unassembled WGS sequence"/>
</dbReference>
<feature type="repeat" description="WD" evidence="3">
    <location>
        <begin position="1170"/>
        <end position="1203"/>
    </location>
</feature>
<dbReference type="PROSITE" id="PS50082">
    <property type="entry name" value="WD_REPEATS_2"/>
    <property type="match status" value="2"/>
</dbReference>
<keyword evidence="8" id="KW-1185">Reference proteome</keyword>
<evidence type="ECO:0000313" key="7">
    <source>
        <dbReference type="EMBL" id="KAK6192030.1"/>
    </source>
</evidence>
<dbReference type="InterPro" id="IPR015943">
    <property type="entry name" value="WD40/YVTN_repeat-like_dom_sf"/>
</dbReference>
<keyword evidence="1 3" id="KW-0853">WD repeat</keyword>
<evidence type="ECO:0000256" key="1">
    <source>
        <dbReference type="ARBA" id="ARBA00022574"/>
    </source>
</evidence>
<reference evidence="7 8" key="1">
    <citation type="submission" date="2024-01" db="EMBL/GenBank/DDBJ databases">
        <title>The genome of the rayed Mediterranean limpet Patella caerulea (Linnaeus, 1758).</title>
        <authorList>
            <person name="Anh-Thu Weber A."/>
            <person name="Halstead-Nussloch G."/>
        </authorList>
    </citation>
    <scope>NUCLEOTIDE SEQUENCE [LARGE SCALE GENOMIC DNA]</scope>
    <source>
        <strain evidence="7">AATW-2023a</strain>
        <tissue evidence="7">Whole specimen</tissue>
    </source>
</reference>
<dbReference type="Pfam" id="PF25469">
    <property type="entry name" value="WHD_NWD1"/>
    <property type="match status" value="1"/>
</dbReference>
<dbReference type="Gene3D" id="3.40.50.300">
    <property type="entry name" value="P-loop containing nucleotide triphosphate hydrolases"/>
    <property type="match status" value="1"/>
</dbReference>
<dbReference type="PROSITE" id="PS00678">
    <property type="entry name" value="WD_REPEATS_1"/>
    <property type="match status" value="2"/>
</dbReference>
<dbReference type="PROSITE" id="PS50294">
    <property type="entry name" value="WD_REPEATS_REGION"/>
    <property type="match status" value="1"/>
</dbReference>
<dbReference type="InterPro" id="IPR025139">
    <property type="entry name" value="DUF4062"/>
</dbReference>
<dbReference type="InterPro" id="IPR001680">
    <property type="entry name" value="WD40_rpt"/>
</dbReference>
<evidence type="ECO:0000313" key="8">
    <source>
        <dbReference type="Proteomes" id="UP001347796"/>
    </source>
</evidence>
<dbReference type="Pfam" id="PF13191">
    <property type="entry name" value="AAA_16"/>
    <property type="match status" value="1"/>
</dbReference>
<name>A0AAN8KED1_PATCE</name>
<dbReference type="Gene3D" id="2.130.10.10">
    <property type="entry name" value="YVTN repeat-like/Quinoprotein amine dehydrogenase"/>
    <property type="match status" value="3"/>
</dbReference>
<dbReference type="SMART" id="SM00320">
    <property type="entry name" value="WD40"/>
    <property type="match status" value="2"/>
</dbReference>
<dbReference type="InterPro" id="IPR057588">
    <property type="entry name" value="NWD1/2-like_WH"/>
</dbReference>
<feature type="domain" description="NWD1/2-like winged helix-turn-helix" evidence="6">
    <location>
        <begin position="632"/>
        <end position="745"/>
    </location>
</feature>
<dbReference type="PANTHER" id="PTHR19871:SF14">
    <property type="entry name" value="DUF4062 DOMAIN-CONTAINING PROTEIN"/>
    <property type="match status" value="1"/>
</dbReference>
<gene>
    <name evidence="7" type="ORF">SNE40_003581</name>
</gene>
<dbReference type="InterPro" id="IPR019775">
    <property type="entry name" value="WD40_repeat_CS"/>
</dbReference>
<organism evidence="7 8">
    <name type="scientific">Patella caerulea</name>
    <name type="common">Rayed Mediterranean limpet</name>
    <dbReference type="NCBI Taxonomy" id="87958"/>
    <lineage>
        <taxon>Eukaryota</taxon>
        <taxon>Metazoa</taxon>
        <taxon>Spiralia</taxon>
        <taxon>Lophotrochozoa</taxon>
        <taxon>Mollusca</taxon>
        <taxon>Gastropoda</taxon>
        <taxon>Patellogastropoda</taxon>
        <taxon>Patelloidea</taxon>
        <taxon>Patellidae</taxon>
        <taxon>Patella</taxon>
    </lineage>
</organism>
<dbReference type="InterPro" id="IPR041664">
    <property type="entry name" value="AAA_16"/>
</dbReference>
<dbReference type="InterPro" id="IPR027417">
    <property type="entry name" value="P-loop_NTPase"/>
</dbReference>
<dbReference type="Pfam" id="PF00400">
    <property type="entry name" value="WD40"/>
    <property type="match status" value="2"/>
</dbReference>
<dbReference type="SUPFAM" id="SSF82171">
    <property type="entry name" value="DPP6 N-terminal domain-like"/>
    <property type="match status" value="1"/>
</dbReference>
<dbReference type="SUPFAM" id="SSF52540">
    <property type="entry name" value="P-loop containing nucleoside triphosphate hydrolases"/>
    <property type="match status" value="1"/>
</dbReference>